<evidence type="ECO:0000313" key="4">
    <source>
        <dbReference type="EMBL" id="BFO19429.1"/>
    </source>
</evidence>
<accession>A0AAT9HQG9</accession>
<dbReference type="AlphaFoldDB" id="A0AAT9HQG9"/>
<proteinExistence type="predicted"/>
<keyword evidence="2" id="KW-1133">Transmembrane helix</keyword>
<feature type="domain" description="Phosphatidic acid phosphatase type 2/haloperoxidase" evidence="3">
    <location>
        <begin position="134"/>
        <end position="248"/>
    </location>
</feature>
<gene>
    <name evidence="4" type="ORF">SHKM778_58170</name>
</gene>
<organism evidence="4">
    <name type="scientific">Streptomyces haneummycinicus</name>
    <dbReference type="NCBI Taxonomy" id="3074435"/>
    <lineage>
        <taxon>Bacteria</taxon>
        <taxon>Bacillati</taxon>
        <taxon>Actinomycetota</taxon>
        <taxon>Actinomycetes</taxon>
        <taxon>Kitasatosporales</taxon>
        <taxon>Streptomycetaceae</taxon>
        <taxon>Streptomyces</taxon>
    </lineage>
</organism>
<protein>
    <recommendedName>
        <fullName evidence="3">Phosphatidic acid phosphatase type 2/haloperoxidase domain-containing protein</fullName>
    </recommendedName>
</protein>
<dbReference type="EMBL" id="AP035768">
    <property type="protein sequence ID" value="BFO19429.1"/>
    <property type="molecule type" value="Genomic_DNA"/>
</dbReference>
<reference evidence="4" key="2">
    <citation type="submission" date="2024-07" db="EMBL/GenBank/DDBJ databases">
        <title>Streptomyces haneummycinica sp. nov., a new antibiotic-producing actinobacterium isolated from marine sediment.</title>
        <authorList>
            <person name="Uemura M."/>
            <person name="Hamada M."/>
            <person name="Hirano S."/>
            <person name="Kobayashi K."/>
            <person name="Ohshiro T."/>
            <person name="Kobayashi T."/>
            <person name="Terahara T."/>
        </authorList>
    </citation>
    <scope>NUCLEOTIDE SEQUENCE</scope>
    <source>
        <strain evidence="4">KM77-8</strain>
    </source>
</reference>
<feature type="transmembrane region" description="Helical" evidence="2">
    <location>
        <begin position="206"/>
        <end position="227"/>
    </location>
</feature>
<feature type="compositionally biased region" description="Low complexity" evidence="1">
    <location>
        <begin position="13"/>
        <end position="32"/>
    </location>
</feature>
<feature type="transmembrane region" description="Helical" evidence="2">
    <location>
        <begin position="233"/>
        <end position="250"/>
    </location>
</feature>
<dbReference type="PANTHER" id="PTHR14969">
    <property type="entry name" value="SPHINGOSINE-1-PHOSPHATE PHOSPHOHYDROLASE"/>
    <property type="match status" value="1"/>
</dbReference>
<feature type="compositionally biased region" description="Pro residues" evidence="1">
    <location>
        <begin position="33"/>
        <end position="48"/>
    </location>
</feature>
<feature type="compositionally biased region" description="Basic and acidic residues" evidence="1">
    <location>
        <begin position="1"/>
        <end position="11"/>
    </location>
</feature>
<dbReference type="Pfam" id="PF01569">
    <property type="entry name" value="PAP2"/>
    <property type="match status" value="1"/>
</dbReference>
<sequence>MGATAPRERRAARTPPATETGPAHPRSARIAPCAPPRRLPAPTPEPPPPRHPLPAILLALCSALLLTLVGIEWRPLLDLDTGIARTTHRWAVEEPTLTQASRILTDWIWDPWTMRILCGATALLLFRRYADGWTALWLLLTVAVGTAVQQGLKAALNRARPTWPDPVDSAHYAAFPSGHAMTATVVCGLLLWLLRRHGAPRVLWRTALTVAAVSVIGVGLTRIWLGVHWPTDVLGGWLLGALLVLAAVEFHNRRGPATVHLGRSPRRPR</sequence>
<dbReference type="InterPro" id="IPR000326">
    <property type="entry name" value="PAP2/HPO"/>
</dbReference>
<evidence type="ECO:0000259" key="3">
    <source>
        <dbReference type="SMART" id="SM00014"/>
    </source>
</evidence>
<dbReference type="CDD" id="cd03392">
    <property type="entry name" value="PAP2_like_2"/>
    <property type="match status" value="1"/>
</dbReference>
<feature type="transmembrane region" description="Helical" evidence="2">
    <location>
        <begin position="172"/>
        <end position="194"/>
    </location>
</feature>
<dbReference type="PANTHER" id="PTHR14969:SF13">
    <property type="entry name" value="AT30094P"/>
    <property type="match status" value="1"/>
</dbReference>
<dbReference type="Gene3D" id="1.20.144.10">
    <property type="entry name" value="Phosphatidic acid phosphatase type 2/haloperoxidase"/>
    <property type="match status" value="1"/>
</dbReference>
<dbReference type="SMART" id="SM00014">
    <property type="entry name" value="acidPPc"/>
    <property type="match status" value="1"/>
</dbReference>
<name>A0AAT9HQG9_9ACTN</name>
<dbReference type="SUPFAM" id="SSF48317">
    <property type="entry name" value="Acid phosphatase/Vanadium-dependent haloperoxidase"/>
    <property type="match status" value="1"/>
</dbReference>
<keyword evidence="2" id="KW-0472">Membrane</keyword>
<reference evidence="4" key="1">
    <citation type="submission" date="2024-06" db="EMBL/GenBank/DDBJ databases">
        <authorList>
            <consortium name="consrtm"/>
            <person name="Uemura M."/>
            <person name="Terahara T."/>
        </authorList>
    </citation>
    <scope>NUCLEOTIDE SEQUENCE</scope>
    <source>
        <strain evidence="4">KM77-8</strain>
    </source>
</reference>
<evidence type="ECO:0000256" key="2">
    <source>
        <dbReference type="SAM" id="Phobius"/>
    </source>
</evidence>
<feature type="transmembrane region" description="Helical" evidence="2">
    <location>
        <begin position="133"/>
        <end position="152"/>
    </location>
</feature>
<keyword evidence="2" id="KW-0812">Transmembrane</keyword>
<feature type="region of interest" description="Disordered" evidence="1">
    <location>
        <begin position="1"/>
        <end position="48"/>
    </location>
</feature>
<dbReference type="InterPro" id="IPR036938">
    <property type="entry name" value="PAP2/HPO_sf"/>
</dbReference>
<evidence type="ECO:0000256" key="1">
    <source>
        <dbReference type="SAM" id="MobiDB-lite"/>
    </source>
</evidence>